<comment type="caution">
    <text evidence="1">The sequence shown here is derived from an EMBL/GenBank/DDBJ whole genome shotgun (WGS) entry which is preliminary data.</text>
</comment>
<sequence>MDSAVLYRPFIDPVSQVENAGRAGAQNFTFLFQAILGNLPKLYPKLLKYNIASKISNVKNIDHMQLPKQGKLLIITHNISTAKELGIIKAILGTPVSCIIRHEHISTRFLLRNISKDISLEEFGKEIEQ</sequence>
<dbReference type="Proteomes" id="UP000499080">
    <property type="component" value="Unassembled WGS sequence"/>
</dbReference>
<dbReference type="EMBL" id="BGPR01002970">
    <property type="protein sequence ID" value="GBM81812.1"/>
    <property type="molecule type" value="Genomic_DNA"/>
</dbReference>
<reference evidence="1 2" key="1">
    <citation type="journal article" date="2019" name="Sci. Rep.">
        <title>Orb-weaving spider Araneus ventricosus genome elucidates the spidroin gene catalogue.</title>
        <authorList>
            <person name="Kono N."/>
            <person name="Nakamura H."/>
            <person name="Ohtoshi R."/>
            <person name="Moran D.A.P."/>
            <person name="Shinohara A."/>
            <person name="Yoshida Y."/>
            <person name="Fujiwara M."/>
            <person name="Mori M."/>
            <person name="Tomita M."/>
            <person name="Arakawa K."/>
        </authorList>
    </citation>
    <scope>NUCLEOTIDE SEQUENCE [LARGE SCALE GENOMIC DNA]</scope>
</reference>
<keyword evidence="2" id="KW-1185">Reference proteome</keyword>
<accession>A0A4Y2IY45</accession>
<protein>
    <submittedName>
        <fullName evidence="1">Uncharacterized protein</fullName>
    </submittedName>
</protein>
<gene>
    <name evidence="1" type="ORF">AVEN_12918_1</name>
</gene>
<evidence type="ECO:0000313" key="2">
    <source>
        <dbReference type="Proteomes" id="UP000499080"/>
    </source>
</evidence>
<dbReference type="AlphaFoldDB" id="A0A4Y2IY45"/>
<evidence type="ECO:0000313" key="1">
    <source>
        <dbReference type="EMBL" id="GBM81812.1"/>
    </source>
</evidence>
<name>A0A4Y2IY45_ARAVE</name>
<organism evidence="1 2">
    <name type="scientific">Araneus ventricosus</name>
    <name type="common">Orbweaver spider</name>
    <name type="synonym">Epeira ventricosa</name>
    <dbReference type="NCBI Taxonomy" id="182803"/>
    <lineage>
        <taxon>Eukaryota</taxon>
        <taxon>Metazoa</taxon>
        <taxon>Ecdysozoa</taxon>
        <taxon>Arthropoda</taxon>
        <taxon>Chelicerata</taxon>
        <taxon>Arachnida</taxon>
        <taxon>Araneae</taxon>
        <taxon>Araneomorphae</taxon>
        <taxon>Entelegynae</taxon>
        <taxon>Araneoidea</taxon>
        <taxon>Araneidae</taxon>
        <taxon>Araneus</taxon>
    </lineage>
</organism>
<proteinExistence type="predicted"/>